<dbReference type="EMBL" id="FPIY01000002">
    <property type="protein sequence ID" value="SFW39069.1"/>
    <property type="molecule type" value="Genomic_DNA"/>
</dbReference>
<name>A0A1K1NV07_9FLAO</name>
<reference evidence="3" key="1">
    <citation type="submission" date="2016-11" db="EMBL/GenBank/DDBJ databases">
        <authorList>
            <person name="Varghese N."/>
            <person name="Submissions S."/>
        </authorList>
    </citation>
    <scope>NUCLEOTIDE SEQUENCE [LARGE SCALE GENOMIC DNA]</scope>
    <source>
        <strain evidence="3">DSM 24786</strain>
    </source>
</reference>
<dbReference type="Proteomes" id="UP000183257">
    <property type="component" value="Unassembled WGS sequence"/>
</dbReference>
<sequence>MDLGTDIIATIVVVVCVIPFILIAKGRKKREKKMLASLEEIANRDNCTINDYEINADFIIGIDHKQNQVFYYKNEEGVINEGSVNLSGIEKCKLATHSKTINGKNRKESIIKGLDLKFIPRYKQDPEVSFTVYDSDLKMQLTGELQLAKKWETLINKKLLQFN</sequence>
<proteinExistence type="predicted"/>
<protein>
    <submittedName>
        <fullName evidence="2">Uncharacterized protein</fullName>
    </submittedName>
</protein>
<dbReference type="AlphaFoldDB" id="A0A1K1NV07"/>
<evidence type="ECO:0000313" key="3">
    <source>
        <dbReference type="Proteomes" id="UP000183257"/>
    </source>
</evidence>
<evidence type="ECO:0000313" key="2">
    <source>
        <dbReference type="EMBL" id="SFW39069.1"/>
    </source>
</evidence>
<dbReference type="STRING" id="76595.SAMN05660313_01384"/>
<keyword evidence="1" id="KW-0472">Membrane</keyword>
<feature type="transmembrane region" description="Helical" evidence="1">
    <location>
        <begin position="6"/>
        <end position="24"/>
    </location>
</feature>
<dbReference type="OrthoDB" id="1524706at2"/>
<keyword evidence="1" id="KW-0812">Transmembrane</keyword>
<evidence type="ECO:0000256" key="1">
    <source>
        <dbReference type="SAM" id="Phobius"/>
    </source>
</evidence>
<accession>A0A1K1NV07</accession>
<gene>
    <name evidence="2" type="ORF">SAMN05660313_01384</name>
</gene>
<organism evidence="2 3">
    <name type="scientific">Cellulophaga fucicola</name>
    <dbReference type="NCBI Taxonomy" id="76595"/>
    <lineage>
        <taxon>Bacteria</taxon>
        <taxon>Pseudomonadati</taxon>
        <taxon>Bacteroidota</taxon>
        <taxon>Flavobacteriia</taxon>
        <taxon>Flavobacteriales</taxon>
        <taxon>Flavobacteriaceae</taxon>
        <taxon>Cellulophaga</taxon>
    </lineage>
</organism>
<keyword evidence="1" id="KW-1133">Transmembrane helix</keyword>
<keyword evidence="3" id="KW-1185">Reference proteome</keyword>
<dbReference type="RefSeq" id="WP_139254292.1">
    <property type="nucleotide sequence ID" value="NZ_CBDUMO010000071.1"/>
</dbReference>